<dbReference type="InterPro" id="IPR029398">
    <property type="entry name" value="PolB_thumb"/>
</dbReference>
<evidence type="ECO:0000256" key="5">
    <source>
        <dbReference type="ARBA" id="ARBA00022695"/>
    </source>
</evidence>
<feature type="domain" description="BRCT" evidence="13">
    <location>
        <begin position="183"/>
        <end position="208"/>
    </location>
</feature>
<evidence type="ECO:0000256" key="11">
    <source>
        <dbReference type="ARBA" id="ARBA00049244"/>
    </source>
</evidence>
<evidence type="ECO:0000256" key="9">
    <source>
        <dbReference type="ARBA" id="ARBA00023204"/>
    </source>
</evidence>
<dbReference type="Gene3D" id="3.30.460.10">
    <property type="entry name" value="Beta Polymerase, domain 2"/>
    <property type="match status" value="1"/>
</dbReference>
<feature type="compositionally biased region" description="Low complexity" evidence="12">
    <location>
        <begin position="137"/>
        <end position="154"/>
    </location>
</feature>
<dbReference type="InterPro" id="IPR002008">
    <property type="entry name" value="DNA_pol_X_beta-like"/>
</dbReference>
<dbReference type="Pfam" id="PF14792">
    <property type="entry name" value="DNA_pol_B_palm"/>
    <property type="match status" value="1"/>
</dbReference>
<dbReference type="FunFam" id="3.30.210.10:FF:000005">
    <property type="entry name" value="DNA polymerase IV"/>
    <property type="match status" value="1"/>
</dbReference>
<evidence type="ECO:0000256" key="4">
    <source>
        <dbReference type="ARBA" id="ARBA00022679"/>
    </source>
</evidence>
<dbReference type="InterPro" id="IPR022312">
    <property type="entry name" value="DNA_pol_X"/>
</dbReference>
<evidence type="ECO:0000256" key="12">
    <source>
        <dbReference type="SAM" id="MobiDB-lite"/>
    </source>
</evidence>
<dbReference type="Gene3D" id="3.30.210.10">
    <property type="entry name" value="DNA polymerase, thumb domain"/>
    <property type="match status" value="1"/>
</dbReference>
<evidence type="ECO:0000259" key="13">
    <source>
        <dbReference type="PROSITE" id="PS50172"/>
    </source>
</evidence>
<dbReference type="InterPro" id="IPR002054">
    <property type="entry name" value="DNA-dir_DNA_pol_X"/>
</dbReference>
<evidence type="ECO:0000313" key="14">
    <source>
        <dbReference type="EMBL" id="KAF1981122.1"/>
    </source>
</evidence>
<name>A0A6G1GJT9_9PEZI</name>
<dbReference type="GO" id="GO:0003887">
    <property type="term" value="F:DNA-directed DNA polymerase activity"/>
    <property type="evidence" value="ECO:0007669"/>
    <property type="project" value="UniProtKB-KW"/>
</dbReference>
<comment type="similarity">
    <text evidence="2">Belongs to the DNA polymerase type-X family.</text>
</comment>
<dbReference type="GO" id="GO:0006303">
    <property type="term" value="P:double-strand break repair via nonhomologous end joining"/>
    <property type="evidence" value="ECO:0007669"/>
    <property type="project" value="TreeGrafter"/>
</dbReference>
<evidence type="ECO:0000256" key="3">
    <source>
        <dbReference type="ARBA" id="ARBA00012417"/>
    </source>
</evidence>
<evidence type="ECO:0000256" key="8">
    <source>
        <dbReference type="ARBA" id="ARBA00022932"/>
    </source>
</evidence>
<dbReference type="InterPro" id="IPR037160">
    <property type="entry name" value="DNA_Pol_thumb_sf"/>
</dbReference>
<evidence type="ECO:0000256" key="10">
    <source>
        <dbReference type="ARBA" id="ARBA00023242"/>
    </source>
</evidence>
<comment type="subcellular location">
    <subcellularLocation>
        <location evidence="1">Nucleus</location>
    </subcellularLocation>
</comment>
<dbReference type="OrthoDB" id="205514at2759"/>
<accession>A0A6G1GJT9</accession>
<dbReference type="GO" id="GO:0003677">
    <property type="term" value="F:DNA binding"/>
    <property type="evidence" value="ECO:0007669"/>
    <property type="project" value="InterPro"/>
</dbReference>
<keyword evidence="5" id="KW-0548">Nucleotidyltransferase</keyword>
<sequence>MHDSIPSQLSRTEPLRLEILPPVFLITTHLPEEDVHEVEDQLTELGASLTYDAHEAKLFIGRIGTKRRAEFELRCQKLWTEEVSQIPDQLVGGRKSTAEAEPPRKRQRVDKNVDKRDLKASKVADEGSETESDPGMASTESETASETQSETASEGPLRSKVPEKQPLMPEKAPLDYLKDSPLIRVVRLDWLDDMIKKNKLLPIDEYLIYQGKTIPRPAPATSSPPPKQPFLHSAGRVQPASQRVLADRPQTILQRAKADATGHPTFAAKSSRNPFARHNLESTRDIHPSSSKRKAHLLQQTTSEYEDTIGSDQDIPPAPAWVKNQLRYACQRATPANPPNDPFISELKKIRLARTLTGDEIGVRAYSSSIAALAAYPYPLSSARELLTLPGCDVKIANLWIEWTNTRAVQEANLVESDEEVKILKLFYDVWGVGATTARDFYRKGWRELDDVIEYGWKSLSRVQQIGVKFYEEFLTPIPRKECEEIAAVIRRHAVRVRDEGIEVCIVGGYRRGNKEAGDVDVVVSHRRMEGTANLVKDIVDSLEEEGWITHTLLLSLAATERGQSTLPFRASGPASGTGFDTLDKALVVWQDPGWPSKTADLDRNPKAKNPNIHRRVDIIVSPWRTVGCAVCGWSGGNTFQRDLRRFAKHAKNWKFDSSGIRDRHSGAVLELEGPEGVDGSVQDAEKAVFKGLGLEYREPWERCTG</sequence>
<evidence type="ECO:0000256" key="7">
    <source>
        <dbReference type="ARBA" id="ARBA00022763"/>
    </source>
</evidence>
<dbReference type="InterPro" id="IPR010996">
    <property type="entry name" value="HHH_MUS81"/>
</dbReference>
<dbReference type="PANTHER" id="PTHR11276">
    <property type="entry name" value="DNA POLYMERASE TYPE-X FAMILY MEMBER"/>
    <property type="match status" value="1"/>
</dbReference>
<dbReference type="CDD" id="cd00141">
    <property type="entry name" value="NT_POLXc"/>
    <property type="match status" value="1"/>
</dbReference>
<evidence type="ECO:0000256" key="2">
    <source>
        <dbReference type="ARBA" id="ARBA00008323"/>
    </source>
</evidence>
<dbReference type="Pfam" id="PF10391">
    <property type="entry name" value="DNA_pol_lambd_f"/>
    <property type="match status" value="1"/>
</dbReference>
<comment type="catalytic activity">
    <reaction evidence="11">
        <text>DNA(n) + a 2'-deoxyribonucleoside 5'-triphosphate = DNA(n+1) + diphosphate</text>
        <dbReference type="Rhea" id="RHEA:22508"/>
        <dbReference type="Rhea" id="RHEA-COMP:17339"/>
        <dbReference type="Rhea" id="RHEA-COMP:17340"/>
        <dbReference type="ChEBI" id="CHEBI:33019"/>
        <dbReference type="ChEBI" id="CHEBI:61560"/>
        <dbReference type="ChEBI" id="CHEBI:173112"/>
        <dbReference type="EC" id="2.7.7.7"/>
    </reaction>
</comment>
<feature type="compositionally biased region" description="Basic and acidic residues" evidence="12">
    <location>
        <begin position="96"/>
        <end position="125"/>
    </location>
</feature>
<evidence type="ECO:0000256" key="1">
    <source>
        <dbReference type="ARBA" id="ARBA00004123"/>
    </source>
</evidence>
<feature type="region of interest" description="Disordered" evidence="12">
    <location>
        <begin position="90"/>
        <end position="166"/>
    </location>
</feature>
<dbReference type="PANTHER" id="PTHR11276:SF29">
    <property type="entry name" value="DNA POLYMERASE TYPE-X FAMILY PROTEIN POL4"/>
    <property type="match status" value="1"/>
</dbReference>
<dbReference type="EMBL" id="ML977207">
    <property type="protein sequence ID" value="KAF1981122.1"/>
    <property type="molecule type" value="Genomic_DNA"/>
</dbReference>
<dbReference type="PRINTS" id="PR00869">
    <property type="entry name" value="DNAPOLX"/>
</dbReference>
<dbReference type="PROSITE" id="PS50172">
    <property type="entry name" value="BRCT"/>
    <property type="match status" value="1"/>
</dbReference>
<gene>
    <name evidence="14" type="ORF">K402DRAFT_425654</name>
</gene>
<organism evidence="14 15">
    <name type="scientific">Aulographum hederae CBS 113979</name>
    <dbReference type="NCBI Taxonomy" id="1176131"/>
    <lineage>
        <taxon>Eukaryota</taxon>
        <taxon>Fungi</taxon>
        <taxon>Dikarya</taxon>
        <taxon>Ascomycota</taxon>
        <taxon>Pezizomycotina</taxon>
        <taxon>Dothideomycetes</taxon>
        <taxon>Pleosporomycetidae</taxon>
        <taxon>Aulographales</taxon>
        <taxon>Aulographaceae</taxon>
    </lineage>
</organism>
<keyword evidence="8" id="KW-0239">DNA-directed DNA polymerase</keyword>
<dbReference type="GO" id="GO:0005634">
    <property type="term" value="C:nucleus"/>
    <property type="evidence" value="ECO:0007669"/>
    <property type="project" value="UniProtKB-SubCell"/>
</dbReference>
<dbReference type="Proteomes" id="UP000800041">
    <property type="component" value="Unassembled WGS sequence"/>
</dbReference>
<dbReference type="Gene3D" id="1.10.150.20">
    <property type="entry name" value="5' to 3' exonuclease, C-terminal subdomain"/>
    <property type="match status" value="1"/>
</dbReference>
<dbReference type="SUPFAM" id="SSF81585">
    <property type="entry name" value="PsbU/PolX domain-like"/>
    <property type="match status" value="1"/>
</dbReference>
<keyword evidence="15" id="KW-1185">Reference proteome</keyword>
<proteinExistence type="inferred from homology"/>
<keyword evidence="6" id="KW-0479">Metal-binding</keyword>
<dbReference type="EC" id="2.7.7.7" evidence="3"/>
<keyword evidence="10" id="KW-0539">Nucleus</keyword>
<dbReference type="Pfam" id="PF14716">
    <property type="entry name" value="HHH_8"/>
    <property type="match status" value="1"/>
</dbReference>
<dbReference type="InterPro" id="IPR028207">
    <property type="entry name" value="DNA_pol_B_palm_palm"/>
</dbReference>
<keyword evidence="7" id="KW-0227">DNA damage</keyword>
<dbReference type="Pfam" id="PF14791">
    <property type="entry name" value="DNA_pol_B_thumb"/>
    <property type="match status" value="1"/>
</dbReference>
<evidence type="ECO:0000256" key="6">
    <source>
        <dbReference type="ARBA" id="ARBA00022723"/>
    </source>
</evidence>
<dbReference type="FunFam" id="1.10.150.110:FF:000005">
    <property type="entry name" value="DNA polymerase POL4"/>
    <property type="match status" value="1"/>
</dbReference>
<dbReference type="InterPro" id="IPR043519">
    <property type="entry name" value="NT_sf"/>
</dbReference>
<keyword evidence="9" id="KW-0234">DNA repair</keyword>
<dbReference type="InterPro" id="IPR027421">
    <property type="entry name" value="DNA_pol_lamdba_lyase_dom_sf"/>
</dbReference>
<dbReference type="InterPro" id="IPR018944">
    <property type="entry name" value="DNA_pol_lambd_fingers_domain"/>
</dbReference>
<dbReference type="PRINTS" id="PR00870">
    <property type="entry name" value="DNAPOLXBETA"/>
</dbReference>
<dbReference type="AlphaFoldDB" id="A0A6G1GJT9"/>
<dbReference type="InterPro" id="IPR001357">
    <property type="entry name" value="BRCT_dom"/>
</dbReference>
<dbReference type="FunFam" id="1.10.150.20:FF:000010">
    <property type="entry name" value="DNA polymerase lambda"/>
    <property type="match status" value="1"/>
</dbReference>
<evidence type="ECO:0000313" key="15">
    <source>
        <dbReference type="Proteomes" id="UP000800041"/>
    </source>
</evidence>
<reference evidence="14" key="1">
    <citation type="journal article" date="2020" name="Stud. Mycol.">
        <title>101 Dothideomycetes genomes: a test case for predicting lifestyles and emergence of pathogens.</title>
        <authorList>
            <person name="Haridas S."/>
            <person name="Albert R."/>
            <person name="Binder M."/>
            <person name="Bloem J."/>
            <person name="Labutti K."/>
            <person name="Salamov A."/>
            <person name="Andreopoulos B."/>
            <person name="Baker S."/>
            <person name="Barry K."/>
            <person name="Bills G."/>
            <person name="Bluhm B."/>
            <person name="Cannon C."/>
            <person name="Castanera R."/>
            <person name="Culley D."/>
            <person name="Daum C."/>
            <person name="Ezra D."/>
            <person name="Gonzalez J."/>
            <person name="Henrissat B."/>
            <person name="Kuo A."/>
            <person name="Liang C."/>
            <person name="Lipzen A."/>
            <person name="Lutzoni F."/>
            <person name="Magnuson J."/>
            <person name="Mondo S."/>
            <person name="Nolan M."/>
            <person name="Ohm R."/>
            <person name="Pangilinan J."/>
            <person name="Park H.-J."/>
            <person name="Ramirez L."/>
            <person name="Alfaro M."/>
            <person name="Sun H."/>
            <person name="Tritt A."/>
            <person name="Yoshinaga Y."/>
            <person name="Zwiers L.-H."/>
            <person name="Turgeon B."/>
            <person name="Goodwin S."/>
            <person name="Spatafora J."/>
            <person name="Crous P."/>
            <person name="Grigoriev I."/>
        </authorList>
    </citation>
    <scope>NUCLEOTIDE SEQUENCE</scope>
    <source>
        <strain evidence="14">CBS 113979</strain>
    </source>
</reference>
<dbReference type="Gene3D" id="1.10.150.110">
    <property type="entry name" value="DNA polymerase beta, N-terminal domain-like"/>
    <property type="match status" value="1"/>
</dbReference>
<dbReference type="SUPFAM" id="SSF81301">
    <property type="entry name" value="Nucleotidyltransferase"/>
    <property type="match status" value="1"/>
</dbReference>
<dbReference type="GO" id="GO:0046872">
    <property type="term" value="F:metal ion binding"/>
    <property type="evidence" value="ECO:0007669"/>
    <property type="project" value="UniProtKB-KW"/>
</dbReference>
<dbReference type="SMART" id="SM00483">
    <property type="entry name" value="POLXc"/>
    <property type="match status" value="1"/>
</dbReference>
<protein>
    <recommendedName>
        <fullName evidence="3">DNA-directed DNA polymerase</fullName>
        <ecNumber evidence="3">2.7.7.7</ecNumber>
    </recommendedName>
</protein>
<dbReference type="SUPFAM" id="SSF47802">
    <property type="entry name" value="DNA polymerase beta, N-terminal domain-like"/>
    <property type="match status" value="1"/>
</dbReference>
<keyword evidence="4" id="KW-0808">Transferase</keyword>